<feature type="transmembrane region" description="Helical" evidence="1">
    <location>
        <begin position="7"/>
        <end position="29"/>
    </location>
</feature>
<evidence type="ECO:0000313" key="2">
    <source>
        <dbReference type="EMBL" id="QBZ70556.1"/>
    </source>
</evidence>
<keyword evidence="1" id="KW-0812">Transmembrane</keyword>
<proteinExistence type="predicted"/>
<dbReference type="Proteomes" id="UP000297083">
    <property type="component" value="Segment"/>
</dbReference>
<organism evidence="2 3">
    <name type="scientific">Salmonella phage ZCSE2</name>
    <dbReference type="NCBI Taxonomy" id="2562175"/>
    <lineage>
        <taxon>Viruses</taxon>
        <taxon>Duplodnaviria</taxon>
        <taxon>Heunggongvirae</taxon>
        <taxon>Uroviricota</taxon>
        <taxon>Caudoviricetes</taxon>
        <taxon>Loughboroughvirus</taxon>
        <taxon>Loughboroughvirus ZCSE2</taxon>
    </lineage>
</organism>
<accession>A0A4D6DXI7</accession>
<dbReference type="RefSeq" id="YP_009821768.1">
    <property type="nucleotide sequence ID" value="NC_048179.1"/>
</dbReference>
<keyword evidence="1" id="KW-0472">Membrane</keyword>
<protein>
    <submittedName>
        <fullName evidence="2">Uncharacterized protein</fullName>
    </submittedName>
</protein>
<dbReference type="KEGG" id="vg:55013254"/>
<reference evidence="2 3" key="1">
    <citation type="submission" date="2019-03" db="EMBL/GenBank/DDBJ databases">
        <authorList>
            <person name="Connerton I.F."/>
            <person name="El-Shibiny A."/>
            <person name="Hooton S."/>
            <person name="Mohamed A."/>
            <person name="Taha O."/>
            <person name="E-Sherif H.M."/>
            <person name="Connerton P.L."/>
        </authorList>
    </citation>
    <scope>NUCLEOTIDE SEQUENCE [LARGE SCALE GENOMIC DNA]</scope>
</reference>
<keyword evidence="3" id="KW-1185">Reference proteome</keyword>
<sequence>MKLSNRGYMAIACVVYCGLVWGITAYFMVN</sequence>
<name>A0A4D6DXI7_9CAUD</name>
<dbReference type="EMBL" id="MK673511">
    <property type="protein sequence ID" value="QBZ70556.1"/>
    <property type="molecule type" value="Genomic_DNA"/>
</dbReference>
<keyword evidence="1" id="KW-1133">Transmembrane helix</keyword>
<evidence type="ECO:0000313" key="3">
    <source>
        <dbReference type="Proteomes" id="UP000297083"/>
    </source>
</evidence>
<evidence type="ECO:0000256" key="1">
    <source>
        <dbReference type="SAM" id="Phobius"/>
    </source>
</evidence>
<dbReference type="GeneID" id="55013254"/>